<keyword evidence="2" id="KW-1185">Reference proteome</keyword>
<dbReference type="Proteomes" id="UP000026962">
    <property type="component" value="Chromosome 4"/>
</dbReference>
<dbReference type="AlphaFoldDB" id="A0A0E0KVN5"/>
<organism evidence="1">
    <name type="scientific">Oryza punctata</name>
    <name type="common">Red rice</name>
    <dbReference type="NCBI Taxonomy" id="4537"/>
    <lineage>
        <taxon>Eukaryota</taxon>
        <taxon>Viridiplantae</taxon>
        <taxon>Streptophyta</taxon>
        <taxon>Embryophyta</taxon>
        <taxon>Tracheophyta</taxon>
        <taxon>Spermatophyta</taxon>
        <taxon>Magnoliopsida</taxon>
        <taxon>Liliopsida</taxon>
        <taxon>Poales</taxon>
        <taxon>Poaceae</taxon>
        <taxon>BOP clade</taxon>
        <taxon>Oryzoideae</taxon>
        <taxon>Oryzeae</taxon>
        <taxon>Oryzinae</taxon>
        <taxon>Oryza</taxon>
    </lineage>
</organism>
<dbReference type="HOGENOM" id="CLU_2816881_0_0_1"/>
<dbReference type="STRING" id="4537.A0A0E0KVN5"/>
<sequence>MGAPPDGKEPRRLRRCSIQDSTTDRCCKPPSRHSQIRFHPAAAAAAAAIAAESEGGGCDGPIYWASW</sequence>
<protein>
    <submittedName>
        <fullName evidence="1">Uncharacterized protein</fullName>
    </submittedName>
</protein>
<dbReference type="EnsemblPlants" id="OPUNC04G24000.1">
    <property type="protein sequence ID" value="OPUNC04G24000.1"/>
    <property type="gene ID" value="OPUNC04G24000"/>
</dbReference>
<proteinExistence type="predicted"/>
<accession>A0A0E0KVN5</accession>
<name>A0A0E0KVN5_ORYPU</name>
<reference evidence="1" key="1">
    <citation type="submission" date="2015-04" db="UniProtKB">
        <authorList>
            <consortium name="EnsemblPlants"/>
        </authorList>
    </citation>
    <scope>IDENTIFICATION</scope>
</reference>
<reference evidence="1" key="2">
    <citation type="submission" date="2018-05" db="EMBL/GenBank/DDBJ databases">
        <title>OpunRS2 (Oryza punctata Reference Sequence Version 2).</title>
        <authorList>
            <person name="Zhang J."/>
            <person name="Kudrna D."/>
            <person name="Lee S."/>
            <person name="Talag J."/>
            <person name="Welchert J."/>
            <person name="Wing R.A."/>
        </authorList>
    </citation>
    <scope>NUCLEOTIDE SEQUENCE [LARGE SCALE GENOMIC DNA]</scope>
</reference>
<evidence type="ECO:0000313" key="2">
    <source>
        <dbReference type="Proteomes" id="UP000026962"/>
    </source>
</evidence>
<evidence type="ECO:0000313" key="1">
    <source>
        <dbReference type="EnsemblPlants" id="OPUNC04G24000.1"/>
    </source>
</evidence>
<dbReference type="Gramene" id="OPUNC04G24000.1">
    <property type="protein sequence ID" value="OPUNC04G24000.1"/>
    <property type="gene ID" value="OPUNC04G24000"/>
</dbReference>